<dbReference type="AlphaFoldDB" id="A0AAD3MHK1"/>
<sequence>MLMRPLSELAGSQTESDMGRKWKKATSSVMWSSCMYSVSNKEEFSACLELFLPTNYSSCSPQAPAVNPRISWWCGQDNDNGQCPHVDCRRPSLKVAEQLAYYVHVSGTVITEETFDEGRAVWHSAGRPHPELCRVTCLHAPLVTLSTYWEKSIKDYSTNMW</sequence>
<reference evidence="1" key="1">
    <citation type="submission" date="2022-08" db="EMBL/GenBank/DDBJ databases">
        <title>Genome sequencing of akame (Lates japonicus).</title>
        <authorList>
            <person name="Hashiguchi Y."/>
            <person name="Takahashi H."/>
        </authorList>
    </citation>
    <scope>NUCLEOTIDE SEQUENCE</scope>
    <source>
        <strain evidence="1">Kochi</strain>
    </source>
</reference>
<evidence type="ECO:0000313" key="1">
    <source>
        <dbReference type="EMBL" id="GLD53601.1"/>
    </source>
</evidence>
<comment type="caution">
    <text evidence="1">The sequence shown here is derived from an EMBL/GenBank/DDBJ whole genome shotgun (WGS) entry which is preliminary data.</text>
</comment>
<keyword evidence="2" id="KW-1185">Reference proteome</keyword>
<accession>A0AAD3MHK1</accession>
<name>A0AAD3MHK1_LATJO</name>
<proteinExistence type="predicted"/>
<evidence type="ECO:0000313" key="2">
    <source>
        <dbReference type="Proteomes" id="UP001279410"/>
    </source>
</evidence>
<dbReference type="Proteomes" id="UP001279410">
    <property type="component" value="Unassembled WGS sequence"/>
</dbReference>
<protein>
    <submittedName>
        <fullName evidence="1">Dynein heavy chain 2, axonemal</fullName>
    </submittedName>
</protein>
<dbReference type="EMBL" id="BRZM01000018">
    <property type="protein sequence ID" value="GLD53601.1"/>
    <property type="molecule type" value="Genomic_DNA"/>
</dbReference>
<organism evidence="1 2">
    <name type="scientific">Lates japonicus</name>
    <name type="common">Japanese lates</name>
    <dbReference type="NCBI Taxonomy" id="270547"/>
    <lineage>
        <taxon>Eukaryota</taxon>
        <taxon>Metazoa</taxon>
        <taxon>Chordata</taxon>
        <taxon>Craniata</taxon>
        <taxon>Vertebrata</taxon>
        <taxon>Euteleostomi</taxon>
        <taxon>Actinopterygii</taxon>
        <taxon>Neopterygii</taxon>
        <taxon>Teleostei</taxon>
        <taxon>Neoteleostei</taxon>
        <taxon>Acanthomorphata</taxon>
        <taxon>Carangaria</taxon>
        <taxon>Carangaria incertae sedis</taxon>
        <taxon>Centropomidae</taxon>
        <taxon>Lates</taxon>
    </lineage>
</organism>
<gene>
    <name evidence="1" type="ORF">AKAME5_000632900</name>
</gene>